<evidence type="ECO:0000313" key="1">
    <source>
        <dbReference type="EMBL" id="KIL64538.1"/>
    </source>
</evidence>
<organism evidence="1 2">
    <name type="scientific">Amanita muscaria (strain Koide BX008)</name>
    <dbReference type="NCBI Taxonomy" id="946122"/>
    <lineage>
        <taxon>Eukaryota</taxon>
        <taxon>Fungi</taxon>
        <taxon>Dikarya</taxon>
        <taxon>Basidiomycota</taxon>
        <taxon>Agaricomycotina</taxon>
        <taxon>Agaricomycetes</taxon>
        <taxon>Agaricomycetidae</taxon>
        <taxon>Agaricales</taxon>
        <taxon>Pluteineae</taxon>
        <taxon>Amanitaceae</taxon>
        <taxon>Amanita</taxon>
    </lineage>
</organism>
<dbReference type="EMBL" id="KN818248">
    <property type="protein sequence ID" value="KIL64538.1"/>
    <property type="molecule type" value="Genomic_DNA"/>
</dbReference>
<accession>A0A0C2X738</accession>
<evidence type="ECO:0000313" key="2">
    <source>
        <dbReference type="Proteomes" id="UP000054549"/>
    </source>
</evidence>
<dbReference type="HOGENOM" id="CLU_2526968_0_0_1"/>
<name>A0A0C2X738_AMAMK</name>
<reference evidence="1 2" key="1">
    <citation type="submission" date="2014-04" db="EMBL/GenBank/DDBJ databases">
        <title>Evolutionary Origins and Diversification of the Mycorrhizal Mutualists.</title>
        <authorList>
            <consortium name="DOE Joint Genome Institute"/>
            <consortium name="Mycorrhizal Genomics Consortium"/>
            <person name="Kohler A."/>
            <person name="Kuo A."/>
            <person name="Nagy L.G."/>
            <person name="Floudas D."/>
            <person name="Copeland A."/>
            <person name="Barry K.W."/>
            <person name="Cichocki N."/>
            <person name="Veneault-Fourrey C."/>
            <person name="LaButti K."/>
            <person name="Lindquist E.A."/>
            <person name="Lipzen A."/>
            <person name="Lundell T."/>
            <person name="Morin E."/>
            <person name="Murat C."/>
            <person name="Riley R."/>
            <person name="Ohm R."/>
            <person name="Sun H."/>
            <person name="Tunlid A."/>
            <person name="Henrissat B."/>
            <person name="Grigoriev I.V."/>
            <person name="Hibbett D.S."/>
            <person name="Martin F."/>
        </authorList>
    </citation>
    <scope>NUCLEOTIDE SEQUENCE [LARGE SCALE GENOMIC DNA]</scope>
    <source>
        <strain evidence="1 2">Koide BX008</strain>
    </source>
</reference>
<dbReference type="AlphaFoldDB" id="A0A0C2X738"/>
<dbReference type="InParanoid" id="A0A0C2X738"/>
<proteinExistence type="predicted"/>
<gene>
    <name evidence="1" type="ORF">M378DRAFT_577739</name>
</gene>
<dbReference type="Proteomes" id="UP000054549">
    <property type="component" value="Unassembled WGS sequence"/>
</dbReference>
<keyword evidence="2" id="KW-1185">Reference proteome</keyword>
<sequence>MVYVKQGRPLRCQWQRKNEIANRVCWMRSSHPQAALPFPMFHTAEACDPLNDNHAGFTLFCPVFTCLAGFHNNFRSSVIIIMIS</sequence>
<protein>
    <submittedName>
        <fullName evidence="1">Uncharacterized protein</fullName>
    </submittedName>
</protein>